<protein>
    <submittedName>
        <fullName evidence="1">Uncharacterized protein</fullName>
    </submittedName>
</protein>
<dbReference type="STRING" id="449447.MAE_39180"/>
<dbReference type="EMBL" id="AP009552">
    <property type="protein sequence ID" value="BAG03740.1"/>
    <property type="molecule type" value="Genomic_DNA"/>
</dbReference>
<dbReference type="PaxDb" id="449447-MAE_39180"/>
<evidence type="ECO:0000313" key="1">
    <source>
        <dbReference type="EMBL" id="BAG03740.1"/>
    </source>
</evidence>
<dbReference type="HOGENOM" id="CLU_2936445_0_0_3"/>
<gene>
    <name evidence="1" type="ordered locus">MAE_39180</name>
</gene>
<sequence length="60" mass="6332">MRGFGIISGGPPNVLALSVAYSQQLSHHLSITISSQLAPIPDSFLSFLGSSVCLMQWTGL</sequence>
<organism evidence="1 2">
    <name type="scientific">Microcystis aeruginosa (strain NIES-843 / IAM M-2473)</name>
    <dbReference type="NCBI Taxonomy" id="449447"/>
    <lineage>
        <taxon>Bacteria</taxon>
        <taxon>Bacillati</taxon>
        <taxon>Cyanobacteriota</taxon>
        <taxon>Cyanophyceae</taxon>
        <taxon>Oscillatoriophycideae</taxon>
        <taxon>Chroococcales</taxon>
        <taxon>Microcystaceae</taxon>
        <taxon>Microcystis</taxon>
    </lineage>
</organism>
<dbReference type="AlphaFoldDB" id="B0JQ16"/>
<evidence type="ECO:0000313" key="2">
    <source>
        <dbReference type="Proteomes" id="UP000001510"/>
    </source>
</evidence>
<accession>B0JQ16</accession>
<keyword evidence="2" id="KW-1185">Reference proteome</keyword>
<proteinExistence type="predicted"/>
<dbReference type="EnsemblBacteria" id="BAG03740">
    <property type="protein sequence ID" value="BAG03740"/>
    <property type="gene ID" value="MAE_39180"/>
</dbReference>
<dbReference type="Proteomes" id="UP000001510">
    <property type="component" value="Chromosome"/>
</dbReference>
<name>B0JQ16_MICAN</name>
<dbReference type="KEGG" id="mar:MAE_39180"/>
<reference evidence="1 2" key="1">
    <citation type="journal article" date="2007" name="DNA Res.">
        <title>Complete genomic structure of the bloom-forming toxic cyanobacterium Microcystis aeruginosa NIES-843.</title>
        <authorList>
            <person name="Kaneko T."/>
            <person name="Nakajima N."/>
            <person name="Okamoto S."/>
            <person name="Suzuki I."/>
            <person name="Tanabe Y."/>
            <person name="Tamaoki M."/>
            <person name="Nakamura Y."/>
            <person name="Kasai F."/>
            <person name="Watanabe A."/>
            <person name="Kawashima K."/>
            <person name="Kishida Y."/>
            <person name="Ono A."/>
            <person name="Shimizu Y."/>
            <person name="Takahashi C."/>
            <person name="Minami C."/>
            <person name="Fujishiro T."/>
            <person name="Kohara M."/>
            <person name="Katoh M."/>
            <person name="Nakazaki N."/>
            <person name="Nakayama S."/>
            <person name="Yamada M."/>
            <person name="Tabata S."/>
            <person name="Watanabe M.M."/>
        </authorList>
    </citation>
    <scope>NUCLEOTIDE SEQUENCE [LARGE SCALE GENOMIC DNA]</scope>
    <source>
        <strain evidence="2">NIES-843 / IAM M-247</strain>
    </source>
</reference>